<keyword evidence="5 13" id="KW-0812">Transmembrane</keyword>
<evidence type="ECO:0000256" key="6">
    <source>
        <dbReference type="ARBA" id="ARBA00022989"/>
    </source>
</evidence>
<dbReference type="InterPro" id="IPR036142">
    <property type="entry name" value="ENT_dom-like_sf"/>
</dbReference>
<feature type="transmembrane region" description="Helical" evidence="13">
    <location>
        <begin position="786"/>
        <end position="807"/>
    </location>
</feature>
<feature type="domain" description="ENT" evidence="14">
    <location>
        <begin position="112"/>
        <end position="198"/>
    </location>
</feature>
<feature type="transmembrane region" description="Helical" evidence="13">
    <location>
        <begin position="699"/>
        <end position="719"/>
    </location>
</feature>
<dbReference type="Gene3D" id="1.10.1240.40">
    <property type="entry name" value="ENT domain"/>
    <property type="match status" value="2"/>
</dbReference>
<dbReference type="eggNOG" id="KOG4675">
    <property type="taxonomic scope" value="Eukaryota"/>
</dbReference>
<reference evidence="15" key="1">
    <citation type="journal article" date="2013" name="Nat. Commun.">
        <title>Whole-genome sequencing of Oryza brachyantha reveals mechanisms underlying Oryza genome evolution.</title>
        <authorList>
            <person name="Chen J."/>
            <person name="Huang Q."/>
            <person name="Gao D."/>
            <person name="Wang J."/>
            <person name="Lang Y."/>
            <person name="Liu T."/>
            <person name="Li B."/>
            <person name="Bai Z."/>
            <person name="Luis Goicoechea J."/>
            <person name="Liang C."/>
            <person name="Chen C."/>
            <person name="Zhang W."/>
            <person name="Sun S."/>
            <person name="Liao Y."/>
            <person name="Zhang X."/>
            <person name="Yang L."/>
            <person name="Song C."/>
            <person name="Wang M."/>
            <person name="Shi J."/>
            <person name="Liu G."/>
            <person name="Liu J."/>
            <person name="Zhou H."/>
            <person name="Zhou W."/>
            <person name="Yu Q."/>
            <person name="An N."/>
            <person name="Chen Y."/>
            <person name="Cai Q."/>
            <person name="Wang B."/>
            <person name="Liu B."/>
            <person name="Min J."/>
            <person name="Huang Y."/>
            <person name="Wu H."/>
            <person name="Li Z."/>
            <person name="Zhang Y."/>
            <person name="Yin Y."/>
            <person name="Song W."/>
            <person name="Jiang J."/>
            <person name="Jackson S.A."/>
            <person name="Wing R.A."/>
            <person name="Wang J."/>
            <person name="Chen M."/>
        </authorList>
    </citation>
    <scope>NUCLEOTIDE SEQUENCE [LARGE SCALE GENOMIC DNA]</scope>
    <source>
        <strain evidence="15">cv. IRGC 101232</strain>
    </source>
</reference>
<reference evidence="15" key="2">
    <citation type="submission" date="2013-04" db="UniProtKB">
        <authorList>
            <consortium name="EnsemblPlants"/>
        </authorList>
    </citation>
    <scope>IDENTIFICATION</scope>
</reference>
<evidence type="ECO:0000256" key="3">
    <source>
        <dbReference type="ARBA" id="ARBA00022448"/>
    </source>
</evidence>
<evidence type="ECO:0000256" key="10">
    <source>
        <dbReference type="ARBA" id="ARBA00023242"/>
    </source>
</evidence>
<keyword evidence="9" id="KW-0406">Ion transport</keyword>
<evidence type="ECO:0000256" key="1">
    <source>
        <dbReference type="ARBA" id="ARBA00004123"/>
    </source>
</evidence>
<feature type="transmembrane region" description="Helical" evidence="13">
    <location>
        <begin position="1105"/>
        <end position="1129"/>
    </location>
</feature>
<evidence type="ECO:0000256" key="9">
    <source>
        <dbReference type="ARBA" id="ARBA00023201"/>
    </source>
</evidence>
<name>J3N2U8_ORYBR</name>
<keyword evidence="8 13" id="KW-0472">Membrane</keyword>
<evidence type="ECO:0000256" key="11">
    <source>
        <dbReference type="ARBA" id="ARBA00038187"/>
    </source>
</evidence>
<evidence type="ECO:0000313" key="15">
    <source>
        <dbReference type="EnsemblPlants" id="OB10G18460.1"/>
    </source>
</evidence>
<dbReference type="PROSITE" id="PS51138">
    <property type="entry name" value="ENT"/>
    <property type="match status" value="2"/>
</dbReference>
<sequence>MMESLDPASAIPYAGDTAFQIHCIKRSAYAALLTAFYSQSDLLSGAKEGSLAELRNEFRISDTEHEEYLMKTISNKHIRSLSVGLKKAGISNVEVIKDSLDLVPMIKDAQDTAFQIHCLERSAYACVLRAFFAQSELLTRSQAKLLTKLRKELRISDAELREVLVNVTSNEYIKSLRNCSLANNSGLKDSAFDTRAMVPDKIVKDGQVFNSFTNSLAQESQIYSCAMPFMRSVDILGSSYMTKKEPFMTKNQYCLDPHAVVPAKELKSGNGCALAYLKSYPSEQLPVAVPSAQVKRSTDDLLDTKTLPCEVTGCNQSPIQLKHRQANTGHVPLCIHQDMKASMKRKTEVQGVMGSKSLTVIVPIIGNIEHGFDIIKLELTASLLSKVEKLFRENPNPADLGTAKVALKEQEKVLLDALLKLSEMSYVEEYFSTSYQPDEFNQHDECEGDDDVPQKSASTNDSETPQKPVSSSDEEAPPQPGPRRGVAVADKGKVEPFNSGGPGGLDAAADQPTSATTCSTSRTLSLRSQRKRSVQRASEPVAKRTRRPSVWLSGSEWVCYTGPTPSRPVPVSGFGNVNLDHTCQVDIVMIATAIVVGITLHAGNHLACDFPRLIAAAPEEYRLVADAFGPEKPTYVGLLSGVEGITGVAMVVLMTVSFTLATHPFRKGEKGGGAGAGAGGGIPEAAPQFMAAAPAPAPARALIGACVNVAFLLLLAFFVVSPRRDGIRGCDGGVLQGERYGDRCEQVAEGGIGRRRYQQPRGYVDYVYLFYCVVGEERRVLGYAMMAAWLAVLFYLLGDTAAVYFCSSLEGLSRLLRLSPAIAGVTLLSLGNGAPDALSTVASFASGGGGGGGEGPPPWGSTACWEAPCSCPPRVSFYRDASFLLAALAAVAVVLAAGEVTIWGALAFTSLYVVYVVTVAFTHDRVTSKGHGDGGEADHTANAFSELCNVAETKFYADQEPLLPETAPLLNYYAGDGNGDGGGTKKKVRSLFWSVLRVLELPLWLPRRLTIPDASKERWSKPAAVTAATLAPVLLSHLCSHAASGGSASPLATTLSLLAGAILGLLAFLNTASDGPPTSHHLAACIAAGFVMSVAWAYAVASELLALLVSAAHLVGVDSASLGLTVLAWGNSLGDLQYI</sequence>
<evidence type="ECO:0000256" key="2">
    <source>
        <dbReference type="ARBA" id="ARBA00004141"/>
    </source>
</evidence>
<evidence type="ECO:0000256" key="8">
    <source>
        <dbReference type="ARBA" id="ARBA00023136"/>
    </source>
</evidence>
<comment type="similarity">
    <text evidence="11">Belongs to the Ca(2+):cation antiporter (CaCA) (TC 2.A.19) family. Cation/calcium exchanger (CCX) subfamily.</text>
</comment>
<evidence type="ECO:0000256" key="12">
    <source>
        <dbReference type="SAM" id="MobiDB-lite"/>
    </source>
</evidence>
<dbReference type="InterPro" id="IPR004837">
    <property type="entry name" value="NaCa_Exmemb"/>
</dbReference>
<evidence type="ECO:0000256" key="5">
    <source>
        <dbReference type="ARBA" id="ARBA00022692"/>
    </source>
</evidence>
<evidence type="ECO:0000259" key="14">
    <source>
        <dbReference type="PROSITE" id="PS51138"/>
    </source>
</evidence>
<keyword evidence="16" id="KW-1185">Reference proteome</keyword>
<dbReference type="InterPro" id="IPR051359">
    <property type="entry name" value="CaCA_antiporter"/>
</dbReference>
<feature type="domain" description="ENT" evidence="14">
    <location>
        <begin position="17"/>
        <end position="107"/>
    </location>
</feature>
<keyword evidence="9" id="KW-0739">Sodium transport</keyword>
<keyword evidence="4" id="KW-0050">Antiport</keyword>
<dbReference type="GO" id="GO:0015297">
    <property type="term" value="F:antiporter activity"/>
    <property type="evidence" value="ECO:0007669"/>
    <property type="project" value="UniProtKB-KW"/>
</dbReference>
<dbReference type="Pfam" id="PF01699">
    <property type="entry name" value="Na_Ca_ex"/>
    <property type="match status" value="2"/>
</dbReference>
<dbReference type="STRING" id="4533.J3N2U8"/>
<feature type="compositionally biased region" description="Polar residues" evidence="12">
    <location>
        <begin position="455"/>
        <end position="471"/>
    </location>
</feature>
<comment type="subcellular location">
    <subcellularLocation>
        <location evidence="2">Membrane</location>
        <topology evidence="2">Multi-pass membrane protein</topology>
    </subcellularLocation>
    <subcellularLocation>
        <location evidence="1">Nucleus</location>
    </subcellularLocation>
</comment>
<evidence type="ECO:0000256" key="13">
    <source>
        <dbReference type="SAM" id="Phobius"/>
    </source>
</evidence>
<dbReference type="FunFam" id="1.10.1240.40:FF:000005">
    <property type="entry name" value="ENT domain containing protein, expressed"/>
    <property type="match status" value="1"/>
</dbReference>
<feature type="transmembrane region" description="Helical" evidence="13">
    <location>
        <begin position="1049"/>
        <end position="1069"/>
    </location>
</feature>
<dbReference type="Gramene" id="OB10G18460.1">
    <property type="protein sequence ID" value="OB10G18460.1"/>
    <property type="gene ID" value="OB10G18460"/>
</dbReference>
<keyword evidence="3" id="KW-0813">Transport</keyword>
<dbReference type="Pfam" id="PF03735">
    <property type="entry name" value="ENT"/>
    <property type="match status" value="2"/>
</dbReference>
<dbReference type="PANTHER" id="PTHR12266:SF36">
    <property type="entry name" value="OS10G0436900 PROTEIN"/>
    <property type="match status" value="1"/>
</dbReference>
<dbReference type="SMART" id="SM01191">
    <property type="entry name" value="ENT"/>
    <property type="match status" value="2"/>
</dbReference>
<dbReference type="GO" id="GO:0008324">
    <property type="term" value="F:monoatomic cation transmembrane transporter activity"/>
    <property type="evidence" value="ECO:0007669"/>
    <property type="project" value="TreeGrafter"/>
</dbReference>
<protein>
    <recommendedName>
        <fullName evidence="14">ENT domain-containing protein</fullName>
    </recommendedName>
</protein>
<dbReference type="EnsemblPlants" id="OB10G18460.1">
    <property type="protein sequence ID" value="OB10G18460.1"/>
    <property type="gene ID" value="OB10G18460"/>
</dbReference>
<dbReference type="InterPro" id="IPR005491">
    <property type="entry name" value="ENT_dom"/>
</dbReference>
<feature type="region of interest" description="Disordered" evidence="12">
    <location>
        <begin position="438"/>
        <end position="546"/>
    </location>
</feature>
<keyword evidence="7" id="KW-0915">Sodium</keyword>
<feature type="transmembrane region" description="Helical" evidence="13">
    <location>
        <begin position="877"/>
        <end position="896"/>
    </location>
</feature>
<organism evidence="15">
    <name type="scientific">Oryza brachyantha</name>
    <name type="common">malo sina</name>
    <dbReference type="NCBI Taxonomy" id="4533"/>
    <lineage>
        <taxon>Eukaryota</taxon>
        <taxon>Viridiplantae</taxon>
        <taxon>Streptophyta</taxon>
        <taxon>Embryophyta</taxon>
        <taxon>Tracheophyta</taxon>
        <taxon>Spermatophyta</taxon>
        <taxon>Magnoliopsida</taxon>
        <taxon>Liliopsida</taxon>
        <taxon>Poales</taxon>
        <taxon>Poaceae</taxon>
        <taxon>BOP clade</taxon>
        <taxon>Oryzoideae</taxon>
        <taxon>Oryzeae</taxon>
        <taxon>Oryzinae</taxon>
        <taxon>Oryza</taxon>
    </lineage>
</organism>
<dbReference type="PANTHER" id="PTHR12266">
    <property type="entry name" value="NA+/CA2+ K+ INDEPENDENT EXCHANGER"/>
    <property type="match status" value="1"/>
</dbReference>
<evidence type="ECO:0000256" key="7">
    <source>
        <dbReference type="ARBA" id="ARBA00023053"/>
    </source>
</evidence>
<proteinExistence type="inferred from homology"/>
<evidence type="ECO:0000313" key="16">
    <source>
        <dbReference type="Proteomes" id="UP000006038"/>
    </source>
</evidence>
<keyword evidence="10" id="KW-0539">Nucleus</keyword>
<dbReference type="AlphaFoldDB" id="J3N2U8"/>
<feature type="compositionally biased region" description="Low complexity" evidence="12">
    <location>
        <begin position="513"/>
        <end position="527"/>
    </location>
</feature>
<dbReference type="GO" id="GO:0016020">
    <property type="term" value="C:membrane"/>
    <property type="evidence" value="ECO:0007669"/>
    <property type="project" value="UniProtKB-SubCell"/>
</dbReference>
<dbReference type="SUPFAM" id="SSF158639">
    <property type="entry name" value="ENT-like"/>
    <property type="match status" value="2"/>
</dbReference>
<dbReference type="GO" id="GO:0006814">
    <property type="term" value="P:sodium ion transport"/>
    <property type="evidence" value="ECO:0007669"/>
    <property type="project" value="UniProtKB-KW"/>
</dbReference>
<feature type="transmembrane region" description="Helical" evidence="13">
    <location>
        <begin position="1081"/>
        <end position="1099"/>
    </location>
</feature>
<dbReference type="eggNOG" id="KOG0039">
    <property type="taxonomic scope" value="Eukaryota"/>
</dbReference>
<dbReference type="Proteomes" id="UP000006038">
    <property type="component" value="Chromosome 10"/>
</dbReference>
<accession>J3N2U8</accession>
<evidence type="ECO:0000256" key="4">
    <source>
        <dbReference type="ARBA" id="ARBA00022449"/>
    </source>
</evidence>
<dbReference type="eggNOG" id="KOG2399">
    <property type="taxonomic scope" value="Eukaryota"/>
</dbReference>
<dbReference type="GO" id="GO:0005634">
    <property type="term" value="C:nucleus"/>
    <property type="evidence" value="ECO:0007669"/>
    <property type="project" value="UniProtKB-SubCell"/>
</dbReference>
<keyword evidence="6 13" id="KW-1133">Transmembrane helix</keyword>
<dbReference type="HOGENOM" id="CLU_278047_0_0_1"/>